<evidence type="ECO:0000313" key="5">
    <source>
        <dbReference type="Proteomes" id="UP000199561"/>
    </source>
</evidence>
<evidence type="ECO:0000256" key="2">
    <source>
        <dbReference type="ARBA" id="ARBA00022747"/>
    </source>
</evidence>
<name>A0A1I4S8S3_9PROT</name>
<keyword evidence="5" id="KW-1185">Reference proteome</keyword>
<accession>A0A1I4S8S3</accession>
<protein>
    <submittedName>
        <fullName evidence="4">Type I restriction enzyme M protein</fullName>
    </submittedName>
</protein>
<dbReference type="RefSeq" id="WP_090670591.1">
    <property type="nucleotide sequence ID" value="NZ_FOUF01000023.1"/>
</dbReference>
<evidence type="ECO:0000256" key="1">
    <source>
        <dbReference type="ARBA" id="ARBA00006594"/>
    </source>
</evidence>
<dbReference type="Proteomes" id="UP000199561">
    <property type="component" value="Unassembled WGS sequence"/>
</dbReference>
<dbReference type="STRING" id="52442.SAMN05421880_12322"/>
<dbReference type="GO" id="GO:0009307">
    <property type="term" value="P:DNA restriction-modification system"/>
    <property type="evidence" value="ECO:0007669"/>
    <property type="project" value="UniProtKB-KW"/>
</dbReference>
<feature type="domain" description="N6 adenine-specific DNA methyltransferase N-terminal" evidence="3">
    <location>
        <begin position="7"/>
        <end position="138"/>
    </location>
</feature>
<comment type="similarity">
    <text evidence="1">Belongs to the N(4)/N(6)-methyltransferase family.</text>
</comment>
<dbReference type="InterPro" id="IPR038333">
    <property type="entry name" value="T1MK-like_N_sf"/>
</dbReference>
<dbReference type="EMBL" id="FOUF01000023">
    <property type="protein sequence ID" value="SFM60887.1"/>
    <property type="molecule type" value="Genomic_DNA"/>
</dbReference>
<dbReference type="InterPro" id="IPR029063">
    <property type="entry name" value="SAM-dependent_MTases_sf"/>
</dbReference>
<dbReference type="SUPFAM" id="SSF53335">
    <property type="entry name" value="S-adenosyl-L-methionine-dependent methyltransferases"/>
    <property type="match status" value="1"/>
</dbReference>
<dbReference type="Pfam" id="PF12161">
    <property type="entry name" value="HsdM_N"/>
    <property type="match status" value="1"/>
</dbReference>
<evidence type="ECO:0000259" key="3">
    <source>
        <dbReference type="Pfam" id="PF12161"/>
    </source>
</evidence>
<sequence length="148" mass="17026">MNHHSLSAIIWLVADLLRGDYKQSEYGKVILPFTVLRRLDCVLETTKAAVLAEHADKLKADINPEPFLLRKAGQSFYNISPLDMKKLMGDQDHIRENLCAYSQGFSAAVRDIFERFDFYTQIERLTKAGLLYQVTERFAHVDLHPDKV</sequence>
<dbReference type="InterPro" id="IPR022749">
    <property type="entry name" value="D12N6_MeTrfase_N"/>
</dbReference>
<organism evidence="4 5">
    <name type="scientific">Nitrosomonas nitrosa</name>
    <dbReference type="NCBI Taxonomy" id="52442"/>
    <lineage>
        <taxon>Bacteria</taxon>
        <taxon>Pseudomonadati</taxon>
        <taxon>Pseudomonadota</taxon>
        <taxon>Betaproteobacteria</taxon>
        <taxon>Nitrosomonadales</taxon>
        <taxon>Nitrosomonadaceae</taxon>
        <taxon>Nitrosomonas</taxon>
    </lineage>
</organism>
<reference evidence="4 5" key="1">
    <citation type="submission" date="2016-10" db="EMBL/GenBank/DDBJ databases">
        <authorList>
            <person name="de Groot N.N."/>
        </authorList>
    </citation>
    <scope>NUCLEOTIDE SEQUENCE [LARGE SCALE GENOMIC DNA]</scope>
    <source>
        <strain evidence="4 5">Nm146</strain>
    </source>
</reference>
<dbReference type="AlphaFoldDB" id="A0A1I4S8S3"/>
<gene>
    <name evidence="4" type="ORF">SAMN05421880_12322</name>
</gene>
<evidence type="ECO:0000313" key="4">
    <source>
        <dbReference type="EMBL" id="SFM60887.1"/>
    </source>
</evidence>
<dbReference type="Gene3D" id="1.20.1260.30">
    <property type="match status" value="1"/>
</dbReference>
<keyword evidence="2" id="KW-0680">Restriction system</keyword>
<proteinExistence type="inferred from homology"/>